<name>A0ABS0I741_9BACT</name>
<gene>
    <name evidence="2" type="ORF">I2H31_16800</name>
</gene>
<comment type="caution">
    <text evidence="2">The sequence shown here is derived from an EMBL/GenBank/DDBJ whole genome shotgun (WGS) entry which is preliminary data.</text>
</comment>
<reference evidence="2 3" key="1">
    <citation type="submission" date="2020-11" db="EMBL/GenBank/DDBJ databases">
        <authorList>
            <person name="Kim M.K."/>
        </authorList>
    </citation>
    <scope>NUCLEOTIDE SEQUENCE [LARGE SCALE GENOMIC DNA]</scope>
    <source>
        <strain evidence="2 3">BT662</strain>
    </source>
</reference>
<sequence>MCKVIAAEFLTLDGVMEDPAPWTCSDFNDELGEFQQELLFASDALLLGRVTYEGFAAAWPGMTDETGFAARMNGLPKYVASRTLQTAGWNAEIIRGDVATEVAKLKQEPGQNLLIYGSGQLVQYLRQHGLIDEYRLMVFPVLLGSGKRLFAEPGPRAAMKLISSYTTSTGVLVLTYERA</sequence>
<dbReference type="EMBL" id="JADQDM010000009">
    <property type="protein sequence ID" value="MBF9222765.1"/>
    <property type="molecule type" value="Genomic_DNA"/>
</dbReference>
<dbReference type="SUPFAM" id="SSF53597">
    <property type="entry name" value="Dihydrofolate reductase-like"/>
    <property type="match status" value="1"/>
</dbReference>
<dbReference type="PANTHER" id="PTHR38011:SF11">
    <property type="entry name" value="2,5-DIAMINO-6-RIBOSYLAMINO-4(3H)-PYRIMIDINONE 5'-PHOSPHATE REDUCTASE"/>
    <property type="match status" value="1"/>
</dbReference>
<accession>A0ABS0I741</accession>
<dbReference type="InterPro" id="IPR050765">
    <property type="entry name" value="Riboflavin_Biosynth_HTPR"/>
</dbReference>
<dbReference type="InterPro" id="IPR002734">
    <property type="entry name" value="RibDG_C"/>
</dbReference>
<dbReference type="InterPro" id="IPR024072">
    <property type="entry name" value="DHFR-like_dom_sf"/>
</dbReference>
<evidence type="ECO:0000313" key="3">
    <source>
        <dbReference type="Proteomes" id="UP000618931"/>
    </source>
</evidence>
<proteinExistence type="predicted"/>
<dbReference type="Pfam" id="PF01872">
    <property type="entry name" value="RibD_C"/>
    <property type="match status" value="1"/>
</dbReference>
<keyword evidence="3" id="KW-1185">Reference proteome</keyword>
<dbReference type="Gene3D" id="3.40.430.10">
    <property type="entry name" value="Dihydrofolate Reductase, subunit A"/>
    <property type="match status" value="1"/>
</dbReference>
<feature type="domain" description="Bacterial bifunctional deaminase-reductase C-terminal" evidence="1">
    <location>
        <begin position="3"/>
        <end position="172"/>
    </location>
</feature>
<evidence type="ECO:0000313" key="2">
    <source>
        <dbReference type="EMBL" id="MBF9222765.1"/>
    </source>
</evidence>
<evidence type="ECO:0000259" key="1">
    <source>
        <dbReference type="Pfam" id="PF01872"/>
    </source>
</evidence>
<protein>
    <submittedName>
        <fullName evidence="2">Dihydrofolate reductase family protein</fullName>
    </submittedName>
</protein>
<dbReference type="Proteomes" id="UP000618931">
    <property type="component" value="Unassembled WGS sequence"/>
</dbReference>
<dbReference type="PANTHER" id="PTHR38011">
    <property type="entry name" value="DIHYDROFOLATE REDUCTASE FAMILY PROTEIN (AFU_ORTHOLOGUE AFUA_8G06820)"/>
    <property type="match status" value="1"/>
</dbReference>
<dbReference type="RefSeq" id="WP_196294209.1">
    <property type="nucleotide sequence ID" value="NZ_JADQDM010000009.1"/>
</dbReference>
<organism evidence="2 3">
    <name type="scientific">Hymenobacter ruricola</name>
    <dbReference type="NCBI Taxonomy" id="2791023"/>
    <lineage>
        <taxon>Bacteria</taxon>
        <taxon>Pseudomonadati</taxon>
        <taxon>Bacteroidota</taxon>
        <taxon>Cytophagia</taxon>
        <taxon>Cytophagales</taxon>
        <taxon>Hymenobacteraceae</taxon>
        <taxon>Hymenobacter</taxon>
    </lineage>
</organism>